<proteinExistence type="predicted"/>
<evidence type="ECO:0000313" key="3">
    <source>
        <dbReference type="Proteomes" id="UP000289340"/>
    </source>
</evidence>
<accession>A0A445K7M2</accession>
<keyword evidence="1" id="KW-0472">Membrane</keyword>
<name>A0A445K7M2_GLYSO</name>
<dbReference type="Proteomes" id="UP000289340">
    <property type="component" value="Chromosome 6"/>
</dbReference>
<organism evidence="2 3">
    <name type="scientific">Glycine soja</name>
    <name type="common">Wild soybean</name>
    <dbReference type="NCBI Taxonomy" id="3848"/>
    <lineage>
        <taxon>Eukaryota</taxon>
        <taxon>Viridiplantae</taxon>
        <taxon>Streptophyta</taxon>
        <taxon>Embryophyta</taxon>
        <taxon>Tracheophyta</taxon>
        <taxon>Spermatophyta</taxon>
        <taxon>Magnoliopsida</taxon>
        <taxon>eudicotyledons</taxon>
        <taxon>Gunneridae</taxon>
        <taxon>Pentapetalae</taxon>
        <taxon>rosids</taxon>
        <taxon>fabids</taxon>
        <taxon>Fabales</taxon>
        <taxon>Fabaceae</taxon>
        <taxon>Papilionoideae</taxon>
        <taxon>50 kb inversion clade</taxon>
        <taxon>NPAAA clade</taxon>
        <taxon>indigoferoid/millettioid clade</taxon>
        <taxon>Phaseoleae</taxon>
        <taxon>Glycine</taxon>
        <taxon>Glycine subgen. Soja</taxon>
    </lineage>
</organism>
<gene>
    <name evidence="2" type="ORF">D0Y65_014295</name>
</gene>
<reference evidence="2 3" key="1">
    <citation type="submission" date="2018-09" db="EMBL/GenBank/DDBJ databases">
        <title>A high-quality reference genome of wild soybean provides a powerful tool to mine soybean genomes.</title>
        <authorList>
            <person name="Xie M."/>
            <person name="Chung C.Y.L."/>
            <person name="Li M.-W."/>
            <person name="Wong F.-L."/>
            <person name="Chan T.-F."/>
            <person name="Lam H.-M."/>
        </authorList>
    </citation>
    <scope>NUCLEOTIDE SEQUENCE [LARGE SCALE GENOMIC DNA]</scope>
    <source>
        <strain evidence="3">cv. W05</strain>
        <tissue evidence="2">Hypocotyl of etiolated seedlings</tissue>
    </source>
</reference>
<keyword evidence="3" id="KW-1185">Reference proteome</keyword>
<keyword evidence="1" id="KW-0812">Transmembrane</keyword>
<dbReference type="AlphaFoldDB" id="A0A445K7M2"/>
<evidence type="ECO:0000313" key="2">
    <source>
        <dbReference type="EMBL" id="RZC06788.1"/>
    </source>
</evidence>
<dbReference type="EMBL" id="QZWG01000006">
    <property type="protein sequence ID" value="RZC06788.1"/>
    <property type="molecule type" value="Genomic_DNA"/>
</dbReference>
<sequence length="143" mass="15169">MEENLLVLAKGSGEEQKVAWEGLGEEMKRMIDIAGPMVVVTASQRLLQVVSVMMVGHLNDDLFLSSAALAISLTAVTGFSFLYHHLLVHHLHGVELGVVVTVVAEATEVDGADAAEDGRVGEVGGAMRLHEEALRGRGGGRDN</sequence>
<evidence type="ECO:0000256" key="1">
    <source>
        <dbReference type="SAM" id="Phobius"/>
    </source>
</evidence>
<protein>
    <submittedName>
        <fullName evidence="2">Protein DETOXIFICATION 14</fullName>
    </submittedName>
</protein>
<keyword evidence="1" id="KW-1133">Transmembrane helix</keyword>
<comment type="caution">
    <text evidence="2">The sequence shown here is derived from an EMBL/GenBank/DDBJ whole genome shotgun (WGS) entry which is preliminary data.</text>
</comment>
<feature type="transmembrane region" description="Helical" evidence="1">
    <location>
        <begin position="62"/>
        <end position="83"/>
    </location>
</feature>